<reference evidence="1" key="1">
    <citation type="submission" date="2014-11" db="EMBL/GenBank/DDBJ databases">
        <authorList>
            <person name="Amaro Gonzalez C."/>
        </authorList>
    </citation>
    <scope>NUCLEOTIDE SEQUENCE</scope>
</reference>
<evidence type="ECO:0000313" key="1">
    <source>
        <dbReference type="EMBL" id="JAH13061.1"/>
    </source>
</evidence>
<dbReference type="EMBL" id="GBXM01095516">
    <property type="protein sequence ID" value="JAH13061.1"/>
    <property type="molecule type" value="Transcribed_RNA"/>
</dbReference>
<protein>
    <submittedName>
        <fullName evidence="1">Uncharacterized protein</fullName>
    </submittedName>
</protein>
<reference evidence="1" key="2">
    <citation type="journal article" date="2015" name="Fish Shellfish Immunol.">
        <title>Early steps in the European eel (Anguilla anguilla)-Vibrio vulnificus interaction in the gills: Role of the RtxA13 toxin.</title>
        <authorList>
            <person name="Callol A."/>
            <person name="Pajuelo D."/>
            <person name="Ebbesson L."/>
            <person name="Teles M."/>
            <person name="MacKenzie S."/>
            <person name="Amaro C."/>
        </authorList>
    </citation>
    <scope>NUCLEOTIDE SEQUENCE</scope>
</reference>
<dbReference type="AlphaFoldDB" id="A0A0E9Q851"/>
<accession>A0A0E9Q851</accession>
<organism evidence="1">
    <name type="scientific">Anguilla anguilla</name>
    <name type="common">European freshwater eel</name>
    <name type="synonym">Muraena anguilla</name>
    <dbReference type="NCBI Taxonomy" id="7936"/>
    <lineage>
        <taxon>Eukaryota</taxon>
        <taxon>Metazoa</taxon>
        <taxon>Chordata</taxon>
        <taxon>Craniata</taxon>
        <taxon>Vertebrata</taxon>
        <taxon>Euteleostomi</taxon>
        <taxon>Actinopterygii</taxon>
        <taxon>Neopterygii</taxon>
        <taxon>Teleostei</taxon>
        <taxon>Anguilliformes</taxon>
        <taxon>Anguillidae</taxon>
        <taxon>Anguilla</taxon>
    </lineage>
</organism>
<name>A0A0E9Q851_ANGAN</name>
<proteinExistence type="predicted"/>
<sequence length="30" mass="3500">MFCCQSALSYCQVYMYTHIPKKAWLTGRVA</sequence>